<organism evidence="3 4">
    <name type="scientific">Cypionkella aquatica</name>
    <dbReference type="NCBI Taxonomy" id="1756042"/>
    <lineage>
        <taxon>Bacteria</taxon>
        <taxon>Pseudomonadati</taxon>
        <taxon>Pseudomonadota</taxon>
        <taxon>Alphaproteobacteria</taxon>
        <taxon>Rhodobacterales</taxon>
        <taxon>Paracoccaceae</taxon>
        <taxon>Cypionkella</taxon>
    </lineage>
</organism>
<dbReference type="InterPro" id="IPR036663">
    <property type="entry name" value="Fumarylacetoacetase_C_sf"/>
</dbReference>
<dbReference type="AlphaFoldDB" id="A0AA37U317"/>
<evidence type="ECO:0000259" key="2">
    <source>
        <dbReference type="Pfam" id="PF01557"/>
    </source>
</evidence>
<reference evidence="3 4" key="1">
    <citation type="journal article" date="2014" name="Int. J. Syst. Evol. Microbiol.">
        <title>Complete genome sequence of Corynebacterium casei LMG S-19264T (=DSM 44701T), isolated from a smear-ripened cheese.</title>
        <authorList>
            <consortium name="US DOE Joint Genome Institute (JGI-PGF)"/>
            <person name="Walter F."/>
            <person name="Albersmeier A."/>
            <person name="Kalinowski J."/>
            <person name="Ruckert C."/>
        </authorList>
    </citation>
    <scope>NUCLEOTIDE SEQUENCE [LARGE SCALE GENOMIC DNA]</scope>
    <source>
        <strain evidence="3 4">NBRC 111766</strain>
    </source>
</reference>
<name>A0AA37U317_9RHOB</name>
<accession>A0AA37U317</accession>
<keyword evidence="1" id="KW-0479">Metal-binding</keyword>
<protein>
    <submittedName>
        <fullName evidence="3">Fumarylacetoacetate hydrolase</fullName>
    </submittedName>
</protein>
<dbReference type="Proteomes" id="UP001157355">
    <property type="component" value="Unassembled WGS sequence"/>
</dbReference>
<evidence type="ECO:0000313" key="4">
    <source>
        <dbReference type="Proteomes" id="UP001157355"/>
    </source>
</evidence>
<sequence length="226" mass="23919">MDFVLPPPAQASVAVVGTAARFAVRRIFCVGRNYAEHAREMGHDPDAEPPFFFTKPADAVVDSGLTLPFPVGTADLHHEAELVVALGKSGVDVSADQAQALIWGYGAGNDLTRRDLQAAAKAARRPWDMSKGFDHSAVVGALRPAEQGVPAGRIRCLVDGRVTQDADLAEMIWPVAGIIAHLSRLVTLHPGDLIFTGTPAGVGPIARGQVCEVQIDGLESARVGFR</sequence>
<dbReference type="Gene3D" id="3.90.850.10">
    <property type="entry name" value="Fumarylacetoacetase-like, C-terminal domain"/>
    <property type="match status" value="1"/>
</dbReference>
<gene>
    <name evidence="3" type="ORF">GCM10010873_24850</name>
</gene>
<evidence type="ECO:0000256" key="1">
    <source>
        <dbReference type="ARBA" id="ARBA00022723"/>
    </source>
</evidence>
<keyword evidence="4" id="KW-1185">Reference proteome</keyword>
<dbReference type="Pfam" id="PF01557">
    <property type="entry name" value="FAA_hydrolase"/>
    <property type="match status" value="1"/>
</dbReference>
<dbReference type="EMBL" id="BSPP01000008">
    <property type="protein sequence ID" value="GLS87511.1"/>
    <property type="molecule type" value="Genomic_DNA"/>
</dbReference>
<comment type="caution">
    <text evidence="3">The sequence shown here is derived from an EMBL/GenBank/DDBJ whole genome shotgun (WGS) entry which is preliminary data.</text>
</comment>
<dbReference type="GO" id="GO:0018773">
    <property type="term" value="F:acetylpyruvate hydrolase activity"/>
    <property type="evidence" value="ECO:0007669"/>
    <property type="project" value="TreeGrafter"/>
</dbReference>
<dbReference type="PANTHER" id="PTHR11820:SF90">
    <property type="entry name" value="FLUTATHIONE S-TRANSFERASE"/>
    <property type="match status" value="1"/>
</dbReference>
<evidence type="ECO:0000313" key="3">
    <source>
        <dbReference type="EMBL" id="GLS87511.1"/>
    </source>
</evidence>
<dbReference type="InterPro" id="IPR011234">
    <property type="entry name" value="Fumarylacetoacetase-like_C"/>
</dbReference>
<dbReference type="GO" id="GO:0046872">
    <property type="term" value="F:metal ion binding"/>
    <property type="evidence" value="ECO:0007669"/>
    <property type="project" value="UniProtKB-KW"/>
</dbReference>
<dbReference type="SUPFAM" id="SSF56529">
    <property type="entry name" value="FAH"/>
    <property type="match status" value="1"/>
</dbReference>
<dbReference type="RefSeq" id="WP_284325692.1">
    <property type="nucleotide sequence ID" value="NZ_BSPP01000008.1"/>
</dbReference>
<proteinExistence type="predicted"/>
<keyword evidence="3" id="KW-0378">Hydrolase</keyword>
<dbReference type="PANTHER" id="PTHR11820">
    <property type="entry name" value="ACYLPYRUVASE"/>
    <property type="match status" value="1"/>
</dbReference>
<feature type="domain" description="Fumarylacetoacetase-like C-terminal" evidence="2">
    <location>
        <begin position="27"/>
        <end position="220"/>
    </location>
</feature>